<dbReference type="InterPro" id="IPR027165">
    <property type="entry name" value="CND3"/>
</dbReference>
<dbReference type="GeneID" id="108559966"/>
<feature type="coiled-coil region" evidence="8">
    <location>
        <begin position="474"/>
        <end position="501"/>
    </location>
</feature>
<feature type="compositionally biased region" description="Polar residues" evidence="9">
    <location>
        <begin position="894"/>
        <end position="908"/>
    </location>
</feature>
<dbReference type="PANTHER" id="PTHR14418">
    <property type="entry name" value="CONDENSIN COMPLEX SUBUNIT 3-RELATED"/>
    <property type="match status" value="1"/>
</dbReference>
<gene>
    <name evidence="12" type="primary">LOC108559966</name>
</gene>
<keyword evidence="4" id="KW-0132">Cell division</keyword>
<organism evidence="11 12">
    <name type="scientific">Nicrophorus vespilloides</name>
    <name type="common">Boreal carrion beetle</name>
    <dbReference type="NCBI Taxonomy" id="110193"/>
    <lineage>
        <taxon>Eukaryota</taxon>
        <taxon>Metazoa</taxon>
        <taxon>Ecdysozoa</taxon>
        <taxon>Arthropoda</taxon>
        <taxon>Hexapoda</taxon>
        <taxon>Insecta</taxon>
        <taxon>Pterygota</taxon>
        <taxon>Neoptera</taxon>
        <taxon>Endopterygota</taxon>
        <taxon>Coleoptera</taxon>
        <taxon>Polyphaga</taxon>
        <taxon>Staphyliniformia</taxon>
        <taxon>Silphidae</taxon>
        <taxon>Nicrophorinae</taxon>
        <taxon>Nicrophorus</taxon>
    </lineage>
</organism>
<keyword evidence="3" id="KW-0158">Chromosome</keyword>
<comment type="similarity">
    <text evidence="2">Belongs to the CND3 (condensin subunit 3) family.</text>
</comment>
<evidence type="ECO:0000313" key="11">
    <source>
        <dbReference type="Proteomes" id="UP000695000"/>
    </source>
</evidence>
<evidence type="ECO:0000256" key="5">
    <source>
        <dbReference type="ARBA" id="ARBA00022776"/>
    </source>
</evidence>
<keyword evidence="5" id="KW-0498">Mitosis</keyword>
<dbReference type="PANTHER" id="PTHR14418:SF5">
    <property type="entry name" value="CONDENSIN COMPLEX SUBUNIT 3"/>
    <property type="match status" value="1"/>
</dbReference>
<keyword evidence="6" id="KW-0226">DNA condensation</keyword>
<dbReference type="SUPFAM" id="SSF48371">
    <property type="entry name" value="ARM repeat"/>
    <property type="match status" value="1"/>
</dbReference>
<evidence type="ECO:0000256" key="2">
    <source>
        <dbReference type="ARBA" id="ARBA00006533"/>
    </source>
</evidence>
<dbReference type="InterPro" id="IPR011989">
    <property type="entry name" value="ARM-like"/>
</dbReference>
<evidence type="ECO:0000256" key="6">
    <source>
        <dbReference type="ARBA" id="ARBA00023067"/>
    </source>
</evidence>
<comment type="subcellular location">
    <subcellularLocation>
        <location evidence="1">Chromosome</location>
    </subcellularLocation>
</comment>
<dbReference type="Proteomes" id="UP000695000">
    <property type="component" value="Unplaced"/>
</dbReference>
<proteinExistence type="inferred from homology"/>
<evidence type="ECO:0000313" key="12">
    <source>
        <dbReference type="RefSeq" id="XP_017772847.1"/>
    </source>
</evidence>
<protein>
    <submittedName>
        <fullName evidence="12">Condensin complex subunit 3-like isoform X1</fullName>
    </submittedName>
</protein>
<dbReference type="Pfam" id="PF12719">
    <property type="entry name" value="Cnd3"/>
    <property type="match status" value="1"/>
</dbReference>
<evidence type="ECO:0000256" key="9">
    <source>
        <dbReference type="SAM" id="MobiDB-lite"/>
    </source>
</evidence>
<dbReference type="InterPro" id="IPR025977">
    <property type="entry name" value="Cnd3_C"/>
</dbReference>
<sequence length="914" mass="104571">MSELFNKMCEIANKAQVSSAHHPVCLHQLNKLFNTSKLNEFVEAFSNILKIIMQAEYKNSNPEVERILQFVALFCEGVERKMSQDLESTIMESPFLSAIIQLLLMAQPNANHVIRYRACQLIQTILSQLKGFELSVEIFDTIQDAMLERLKDERESVRLQAVCAIFSLQDPSDPDCPVVNELSTQMMGDPSAKVRKLCLEKVGLRQDILENIIMKTRDVNVKVRLAAYTRCSLIPKAFKVIQRQKLIKYGFTDENESIRMYMHEHFVTSWFECYEEDYLMFINSLCLDSDFKDCKETSVVVEHVLSAFFASKPHLELKQALNLNENRLLPLEDLKFESVLYWRCYLEMLRKCDVDEDEYFPELVHLCKYIQNYYKDKNDLDPESVEYFHNQFILQQLFQITMKYDFGDKFLQETLNALVGEVLQNAVLEEEVVEAIMKNLDYTIPDVNEQIKFVCLLISEISYEVPEVPEPEENNTNKLELAKLKIELSCLKEDLDVAIKEQNFLKAEGLKDRITEVENVIINCEVAESGEVLQEYEKKTDLGTLRKCLDICNGLLSSLRITTLNSMLMTLKDNTIQVLLSHKDETVGYKAMKCYGLCCIMDQSTAEIGIHLFCVPIDSYSAGTVCNTDRLLLAISAVVDMIVLYGTDLIAKPTDPENSFDEQHETIFKGGSSLTTIIQGLVDLLQDENTDVQEHASHGLCNLLLASRIQSHAVISRLILKWCTPHSNDEQLQKMIQRIGLTLEKLPRIRDSADELENAVLPTVKAIIKAPKTSPLAGVNALNIANFLIQLCQTHPQRYHMNSNLMIRICSDMLKRPKSVNNLTYSKMLLMFPLDEIDSTLMRELLTICDDVRNEVLDKLVVRNVIKFIANITSLMNQIGSIQEESDEDKENIPVNNISPQQQTSLDNIESIEQ</sequence>
<evidence type="ECO:0000256" key="1">
    <source>
        <dbReference type="ARBA" id="ARBA00004286"/>
    </source>
</evidence>
<dbReference type="Gene3D" id="1.25.10.10">
    <property type="entry name" value="Leucine-rich Repeat Variant"/>
    <property type="match status" value="1"/>
</dbReference>
<keyword evidence="7" id="KW-0131">Cell cycle</keyword>
<evidence type="ECO:0000256" key="8">
    <source>
        <dbReference type="SAM" id="Coils"/>
    </source>
</evidence>
<reference evidence="12" key="1">
    <citation type="submission" date="2025-08" db="UniProtKB">
        <authorList>
            <consortium name="RefSeq"/>
        </authorList>
    </citation>
    <scope>IDENTIFICATION</scope>
    <source>
        <tissue evidence="12">Whole Larva</tissue>
    </source>
</reference>
<keyword evidence="11" id="KW-1185">Reference proteome</keyword>
<feature type="region of interest" description="Disordered" evidence="9">
    <location>
        <begin position="883"/>
        <end position="914"/>
    </location>
</feature>
<name>A0ABM1ME47_NICVS</name>
<dbReference type="RefSeq" id="XP_017772847.1">
    <property type="nucleotide sequence ID" value="XM_017917358.1"/>
</dbReference>
<evidence type="ECO:0000256" key="7">
    <source>
        <dbReference type="ARBA" id="ARBA00023306"/>
    </source>
</evidence>
<dbReference type="InterPro" id="IPR016024">
    <property type="entry name" value="ARM-type_fold"/>
</dbReference>
<evidence type="ECO:0000256" key="4">
    <source>
        <dbReference type="ARBA" id="ARBA00022618"/>
    </source>
</evidence>
<evidence type="ECO:0000259" key="10">
    <source>
        <dbReference type="Pfam" id="PF12719"/>
    </source>
</evidence>
<evidence type="ECO:0000256" key="3">
    <source>
        <dbReference type="ARBA" id="ARBA00022454"/>
    </source>
</evidence>
<accession>A0ABM1ME47</accession>
<feature type="domain" description="Nuclear condensin complex subunit 3 C-terminal" evidence="10">
    <location>
        <begin position="547"/>
        <end position="830"/>
    </location>
</feature>
<keyword evidence="8" id="KW-0175">Coiled coil</keyword>